<evidence type="ECO:0000313" key="4">
    <source>
        <dbReference type="EMBL" id="MEA5138056.1"/>
    </source>
</evidence>
<gene>
    <name evidence="4" type="ORF">VB248_02860</name>
</gene>
<evidence type="ECO:0000313" key="5">
    <source>
        <dbReference type="Proteomes" id="UP001302949"/>
    </source>
</evidence>
<keyword evidence="5" id="KW-1185">Reference proteome</keyword>
<dbReference type="EMBL" id="JAYFUM010000003">
    <property type="protein sequence ID" value="MEA5138056.1"/>
    <property type="molecule type" value="Genomic_DNA"/>
</dbReference>
<feature type="repeat" description="WD" evidence="3">
    <location>
        <begin position="265"/>
        <end position="300"/>
    </location>
</feature>
<feature type="repeat" description="WD" evidence="3">
    <location>
        <begin position="218"/>
        <end position="259"/>
    </location>
</feature>
<dbReference type="PROSITE" id="PS50082">
    <property type="entry name" value="WD_REPEATS_2"/>
    <property type="match status" value="4"/>
</dbReference>
<dbReference type="InterPro" id="IPR036322">
    <property type="entry name" value="WD40_repeat_dom_sf"/>
</dbReference>
<evidence type="ECO:0000256" key="2">
    <source>
        <dbReference type="ARBA" id="ARBA00022737"/>
    </source>
</evidence>
<evidence type="ECO:0000256" key="3">
    <source>
        <dbReference type="PROSITE-ProRule" id="PRU00221"/>
    </source>
</evidence>
<organism evidence="4 5">
    <name type="scientific">Arcicella rigui</name>
    <dbReference type="NCBI Taxonomy" id="797020"/>
    <lineage>
        <taxon>Bacteria</taxon>
        <taxon>Pseudomonadati</taxon>
        <taxon>Bacteroidota</taxon>
        <taxon>Cytophagia</taxon>
        <taxon>Cytophagales</taxon>
        <taxon>Flectobacillaceae</taxon>
        <taxon>Arcicella</taxon>
    </lineage>
</organism>
<accession>A0ABU5Q5E9</accession>
<keyword evidence="1 3" id="KW-0853">WD repeat</keyword>
<feature type="repeat" description="WD" evidence="3">
    <location>
        <begin position="175"/>
        <end position="216"/>
    </location>
</feature>
<comment type="caution">
    <text evidence="4">The sequence shown here is derived from an EMBL/GenBank/DDBJ whole genome shotgun (WGS) entry which is preliminary data.</text>
</comment>
<keyword evidence="2" id="KW-0677">Repeat</keyword>
<dbReference type="PROSITE" id="PS00678">
    <property type="entry name" value="WD_REPEATS_1"/>
    <property type="match status" value="2"/>
</dbReference>
<dbReference type="InterPro" id="IPR020472">
    <property type="entry name" value="WD40_PAC1"/>
</dbReference>
<name>A0ABU5Q5E9_9BACT</name>
<feature type="repeat" description="WD" evidence="3">
    <location>
        <begin position="9"/>
        <end position="43"/>
    </location>
</feature>
<dbReference type="Pfam" id="PF00400">
    <property type="entry name" value="WD40"/>
    <property type="match status" value="4"/>
</dbReference>
<evidence type="ECO:0000256" key="1">
    <source>
        <dbReference type="ARBA" id="ARBA00022574"/>
    </source>
</evidence>
<proteinExistence type="predicted"/>
<dbReference type="RefSeq" id="WP_323295222.1">
    <property type="nucleotide sequence ID" value="NZ_JAYFUM010000003.1"/>
</dbReference>
<dbReference type="PROSITE" id="PS50294">
    <property type="entry name" value="WD_REPEATS_REGION"/>
    <property type="match status" value="3"/>
</dbReference>
<dbReference type="InterPro" id="IPR001680">
    <property type="entry name" value="WD40_rpt"/>
</dbReference>
<dbReference type="PRINTS" id="PR00320">
    <property type="entry name" value="GPROTEINBRPT"/>
</dbReference>
<dbReference type="PANTHER" id="PTHR19848">
    <property type="entry name" value="WD40 REPEAT PROTEIN"/>
    <property type="match status" value="1"/>
</dbReference>
<protein>
    <submittedName>
        <fullName evidence="4">WD40 repeat domain-containing protein</fullName>
    </submittedName>
</protein>
<reference evidence="4 5" key="1">
    <citation type="submission" date="2023-12" db="EMBL/GenBank/DDBJ databases">
        <title>Novel species of the genus Arcicella isolated from rivers.</title>
        <authorList>
            <person name="Lu H."/>
        </authorList>
    </citation>
    <scope>NUCLEOTIDE SEQUENCE [LARGE SCALE GENOMIC DNA]</scope>
    <source>
        <strain evidence="4 5">KCTC 23307</strain>
    </source>
</reference>
<sequence>MQVEKIDTFSGHRDCVYALESSVEPTQFFSAGGDGLVVRWNLKAPDLGELIAQVPASIYAICYDTSRNQLWVGQNFDGIHLIDVELKKEIKSIKITSASIFDIKIHQNNAFIGLSDGIIVVMDVDTFSVKKHLKASDKSVRSISINEKYQEFAVGYSDYTFKIFDLYDFSLKKVIEAHSNSIFTVCYSPDSQYLLTSGRDAHLKIWNVEEKYSLQEDIVAHLFAINDIVYSPDKSLFATCSMDKSIKVWDANRFKLLKVIDRARHAGHGTSVNKLLWNNYQNQLISASDDKQIALWNVKV</sequence>
<dbReference type="InterPro" id="IPR015943">
    <property type="entry name" value="WD40/YVTN_repeat-like_dom_sf"/>
</dbReference>
<dbReference type="PANTHER" id="PTHR19848:SF8">
    <property type="entry name" value="F-BOX AND WD REPEAT DOMAIN CONTAINING 7"/>
    <property type="match status" value="1"/>
</dbReference>
<dbReference type="Gene3D" id="2.130.10.10">
    <property type="entry name" value="YVTN repeat-like/Quinoprotein amine dehydrogenase"/>
    <property type="match status" value="3"/>
</dbReference>
<dbReference type="SUPFAM" id="SSF50978">
    <property type="entry name" value="WD40 repeat-like"/>
    <property type="match status" value="1"/>
</dbReference>
<dbReference type="InterPro" id="IPR019775">
    <property type="entry name" value="WD40_repeat_CS"/>
</dbReference>
<dbReference type="Proteomes" id="UP001302949">
    <property type="component" value="Unassembled WGS sequence"/>
</dbReference>
<dbReference type="SMART" id="SM00320">
    <property type="entry name" value="WD40"/>
    <property type="match status" value="6"/>
</dbReference>